<accession>A0A103Y1L3</accession>
<name>A0A103Y1L3_CYNCS</name>
<dbReference type="AlphaFoldDB" id="A0A103Y1L3"/>
<dbReference type="Gramene" id="KVI00835">
    <property type="protein sequence ID" value="KVI00835"/>
    <property type="gene ID" value="Ccrd_020909"/>
</dbReference>
<evidence type="ECO:0000313" key="1">
    <source>
        <dbReference type="EMBL" id="KVI00835.1"/>
    </source>
</evidence>
<reference evidence="1 2" key="1">
    <citation type="journal article" date="2016" name="Sci. Rep.">
        <title>The genome sequence of the outbreeding globe artichoke constructed de novo incorporating a phase-aware low-pass sequencing strategy of F1 progeny.</title>
        <authorList>
            <person name="Scaglione D."/>
            <person name="Reyes-Chin-Wo S."/>
            <person name="Acquadro A."/>
            <person name="Froenicke L."/>
            <person name="Portis E."/>
            <person name="Beitel C."/>
            <person name="Tirone M."/>
            <person name="Mauro R."/>
            <person name="Lo Monaco A."/>
            <person name="Mauromicale G."/>
            <person name="Faccioli P."/>
            <person name="Cattivelli L."/>
            <person name="Rieseberg L."/>
            <person name="Michelmore R."/>
            <person name="Lanteri S."/>
        </authorList>
    </citation>
    <scope>NUCLEOTIDE SEQUENCE [LARGE SCALE GENOMIC DNA]</scope>
    <source>
        <strain evidence="1">2C</strain>
    </source>
</reference>
<dbReference type="EMBL" id="LEKV01003217">
    <property type="protein sequence ID" value="KVI00835.1"/>
    <property type="molecule type" value="Genomic_DNA"/>
</dbReference>
<organism evidence="1 2">
    <name type="scientific">Cynara cardunculus var. scolymus</name>
    <name type="common">Globe artichoke</name>
    <name type="synonym">Cynara scolymus</name>
    <dbReference type="NCBI Taxonomy" id="59895"/>
    <lineage>
        <taxon>Eukaryota</taxon>
        <taxon>Viridiplantae</taxon>
        <taxon>Streptophyta</taxon>
        <taxon>Embryophyta</taxon>
        <taxon>Tracheophyta</taxon>
        <taxon>Spermatophyta</taxon>
        <taxon>Magnoliopsida</taxon>
        <taxon>eudicotyledons</taxon>
        <taxon>Gunneridae</taxon>
        <taxon>Pentapetalae</taxon>
        <taxon>asterids</taxon>
        <taxon>campanulids</taxon>
        <taxon>Asterales</taxon>
        <taxon>Asteraceae</taxon>
        <taxon>Carduoideae</taxon>
        <taxon>Cardueae</taxon>
        <taxon>Carduinae</taxon>
        <taxon>Cynara</taxon>
    </lineage>
</organism>
<proteinExistence type="predicted"/>
<dbReference type="Proteomes" id="UP000243975">
    <property type="component" value="Unassembled WGS sequence"/>
</dbReference>
<evidence type="ECO:0000313" key="2">
    <source>
        <dbReference type="Proteomes" id="UP000243975"/>
    </source>
</evidence>
<comment type="caution">
    <text evidence="1">The sequence shown here is derived from an EMBL/GenBank/DDBJ whole genome shotgun (WGS) entry which is preliminary data.</text>
</comment>
<sequence>MNKSRVTTVFAVQEFAGLLLLVVDLDSQLKEAIIQQAAITPAVTIILVPTVAPVQKPAVITISRICWFATIGG</sequence>
<gene>
    <name evidence="1" type="ORF">Ccrd_020909</name>
</gene>
<keyword evidence="2" id="KW-1185">Reference proteome</keyword>
<protein>
    <submittedName>
        <fullName evidence="1">Uncharacterized protein</fullName>
    </submittedName>
</protein>